<name>A0AAV4VLB8_CAEEX</name>
<dbReference type="AlphaFoldDB" id="A0AAV4VLB8"/>
<dbReference type="Proteomes" id="UP001054945">
    <property type="component" value="Unassembled WGS sequence"/>
</dbReference>
<sequence length="201" mass="22090">MQNGEERLAIRTLTQLVASKRLSTLRSGGGYAPGTFGENQRGEPPSPALTPHCGRRSTLMGGELQINRVVFDFITLYNYSLSNGPTSFENENLQFGGGNLTSFLDSHQLCFADRKQTSVAGARVLDCFLLRDPQIARIVSQDEHPNVAIEREGRRASRASQDASTLHDEGALPYFYSTGARVTIAVKDFHGHFAVVFSCHK</sequence>
<proteinExistence type="predicted"/>
<evidence type="ECO:0000313" key="3">
    <source>
        <dbReference type="Proteomes" id="UP001054945"/>
    </source>
</evidence>
<comment type="caution">
    <text evidence="2">The sequence shown here is derived from an EMBL/GenBank/DDBJ whole genome shotgun (WGS) entry which is preliminary data.</text>
</comment>
<reference evidence="2 3" key="1">
    <citation type="submission" date="2021-06" db="EMBL/GenBank/DDBJ databases">
        <title>Caerostris extrusa draft genome.</title>
        <authorList>
            <person name="Kono N."/>
            <person name="Arakawa K."/>
        </authorList>
    </citation>
    <scope>NUCLEOTIDE SEQUENCE [LARGE SCALE GENOMIC DNA]</scope>
</reference>
<keyword evidence="3" id="KW-1185">Reference proteome</keyword>
<accession>A0AAV4VLB8</accession>
<protein>
    <submittedName>
        <fullName evidence="2">Uncharacterized protein</fullName>
    </submittedName>
</protein>
<organism evidence="2 3">
    <name type="scientific">Caerostris extrusa</name>
    <name type="common">Bark spider</name>
    <name type="synonym">Caerostris bankana</name>
    <dbReference type="NCBI Taxonomy" id="172846"/>
    <lineage>
        <taxon>Eukaryota</taxon>
        <taxon>Metazoa</taxon>
        <taxon>Ecdysozoa</taxon>
        <taxon>Arthropoda</taxon>
        <taxon>Chelicerata</taxon>
        <taxon>Arachnida</taxon>
        <taxon>Araneae</taxon>
        <taxon>Araneomorphae</taxon>
        <taxon>Entelegynae</taxon>
        <taxon>Araneoidea</taxon>
        <taxon>Araneidae</taxon>
        <taxon>Caerostris</taxon>
    </lineage>
</organism>
<dbReference type="EMBL" id="BPLR01014660">
    <property type="protein sequence ID" value="GIY70414.1"/>
    <property type="molecule type" value="Genomic_DNA"/>
</dbReference>
<evidence type="ECO:0000313" key="2">
    <source>
        <dbReference type="EMBL" id="GIY70414.1"/>
    </source>
</evidence>
<evidence type="ECO:0000256" key="1">
    <source>
        <dbReference type="SAM" id="MobiDB-lite"/>
    </source>
</evidence>
<feature type="region of interest" description="Disordered" evidence="1">
    <location>
        <begin position="28"/>
        <end position="49"/>
    </location>
</feature>
<gene>
    <name evidence="2" type="ORF">CEXT_286231</name>
</gene>